<protein>
    <submittedName>
        <fullName evidence="2">Uncharacterized protein</fullName>
    </submittedName>
</protein>
<dbReference type="Proteomes" id="UP000433652">
    <property type="component" value="Unassembled WGS sequence"/>
</dbReference>
<keyword evidence="3" id="KW-1185">Reference proteome</keyword>
<dbReference type="OrthoDB" id="5568290at2"/>
<dbReference type="AlphaFoldDB" id="A0A6I4SVY9"/>
<evidence type="ECO:0000256" key="1">
    <source>
        <dbReference type="SAM" id="MobiDB-lite"/>
    </source>
</evidence>
<proteinExistence type="predicted"/>
<evidence type="ECO:0000313" key="3">
    <source>
        <dbReference type="Proteomes" id="UP000433652"/>
    </source>
</evidence>
<organism evidence="2 3">
    <name type="scientific">Croceibacterium salegens</name>
    <dbReference type="NCBI Taxonomy" id="1737568"/>
    <lineage>
        <taxon>Bacteria</taxon>
        <taxon>Pseudomonadati</taxon>
        <taxon>Pseudomonadota</taxon>
        <taxon>Alphaproteobacteria</taxon>
        <taxon>Sphingomonadales</taxon>
        <taxon>Erythrobacteraceae</taxon>
        <taxon>Croceibacterium</taxon>
    </lineage>
</organism>
<sequence>MMAVAGESSQGGAMLGNPGHYAVLIATCGLGADVSLPATTARQFHDWLANPLGGGLSPDRIHFLAPGPEKREEDPPTYAVTRTFAQLGLGASGIIGERLYLYLSGRGQRIAGATQLVLTARDAMPTIIDVGQLVDHIRRSGAFRQLVVVADLQAALPIDPGSARQIIDFPITESRILSEISDVRFVDLAYEDGQAGRLTAALVAALLGNPAHSHHLIDAVNARIAATGPTSAQAIEISSSGPPIDFASRPASGELIVEAPHWAAEIQVVDGAGSIVRALGPCETMANGRRGITLSVPVGAFEVTAKLEEQSASQLVAVGSGRLVRIAALSWNMRPAFAAPLHGAAKFRRDQARAAVKWSVIPDSLSKPDANSRLFLFVRALQPERMEDIASSLEILDAQGIQVANLAKESQIGRKKRWLTFCRDLPAGHYVLHRRGCEAVPERFHSLHLADGWSTQIFIPARHFPSLRNLAVHLARPNVPFDPKSQSAMAAELVADCLQRNRPIGEVIASGEIEQLLDNETANPMLGILAAHALRLHAASAPDHRSSGSFKFDAIIDFLGRVLPDHPDVRALRLAREEILDTPFWEPPTLRAGLAIVKDAAVRTSGIIGLGSLTETLLSAALDNSAWTSWHQLAQAPRQMLGDSTAASSTIPAFMGGNQGGDDRLVRDDPLPLRHDAEPDPVQKTVGTLENLSLLQEVRTIIDQADALPVQLRIDPRKSARDLIDAAQPEALSEATGLPLDRVSQELRSLQAATDGNETDPALTSVVGQKRLLGELARHSLANDATLSSLAASVGGPPSDAPTIDETASRLLAEANRLAVTAQSPDHAQTPEGPALAEASESLRKSAANLLKSADFVAITDAAGKVQFANGAFQAIVGGPTSPHVDDWESFFSKHNLGAARVEQVPVAVNPGMTFGEGDRMLQRTELLGPDQNTTGFINILKSSFAQLNLDEKLKGVDEAVSRLSLYSSIYSHTEGGSDYREQLSSAVLAITKLTDEF</sequence>
<name>A0A6I4SVY9_9SPHN</name>
<reference evidence="2 3" key="1">
    <citation type="submission" date="2019-12" db="EMBL/GenBank/DDBJ databases">
        <title>Genomic-based taxomic classification of the family Erythrobacteraceae.</title>
        <authorList>
            <person name="Xu L."/>
        </authorList>
    </citation>
    <scope>NUCLEOTIDE SEQUENCE [LARGE SCALE GENOMIC DNA]</scope>
    <source>
        <strain evidence="2 3">MCCC 1K01500</strain>
    </source>
</reference>
<gene>
    <name evidence="2" type="ORF">GRI89_02830</name>
</gene>
<comment type="caution">
    <text evidence="2">The sequence shown here is derived from an EMBL/GenBank/DDBJ whole genome shotgun (WGS) entry which is preliminary data.</text>
</comment>
<feature type="region of interest" description="Disordered" evidence="1">
    <location>
        <begin position="650"/>
        <end position="681"/>
    </location>
</feature>
<feature type="compositionally biased region" description="Basic and acidic residues" evidence="1">
    <location>
        <begin position="661"/>
        <end position="678"/>
    </location>
</feature>
<dbReference type="EMBL" id="WTYM01000026">
    <property type="protein sequence ID" value="MXO58482.1"/>
    <property type="molecule type" value="Genomic_DNA"/>
</dbReference>
<evidence type="ECO:0000313" key="2">
    <source>
        <dbReference type="EMBL" id="MXO58482.1"/>
    </source>
</evidence>
<accession>A0A6I4SVY9</accession>